<reference evidence="3 4" key="1">
    <citation type="journal article" date="2018" name="Nat. Biotechnol.">
        <title>A standardized bacterial taxonomy based on genome phylogeny substantially revises the tree of life.</title>
        <authorList>
            <person name="Parks D.H."/>
            <person name="Chuvochina M."/>
            <person name="Waite D.W."/>
            <person name="Rinke C."/>
            <person name="Skarshewski A."/>
            <person name="Chaumeil P.A."/>
            <person name="Hugenholtz P."/>
        </authorList>
    </citation>
    <scope>NUCLEOTIDE SEQUENCE [LARGE SCALE GENOMIC DNA]</scope>
    <source>
        <strain evidence="3">UBA11728</strain>
    </source>
</reference>
<protein>
    <recommendedName>
        <fullName evidence="5">Phage tail tape measure protein</fullName>
    </recommendedName>
</protein>
<evidence type="ECO:0008006" key="5">
    <source>
        <dbReference type="Google" id="ProtNLM"/>
    </source>
</evidence>
<dbReference type="AlphaFoldDB" id="A0A3D2X9S2"/>
<keyword evidence="2" id="KW-0812">Transmembrane</keyword>
<evidence type="ECO:0000313" key="4">
    <source>
        <dbReference type="Proteomes" id="UP000262969"/>
    </source>
</evidence>
<name>A0A3D2X9S2_9FIRM</name>
<feature type="transmembrane region" description="Helical" evidence="2">
    <location>
        <begin position="416"/>
        <end position="441"/>
    </location>
</feature>
<keyword evidence="1" id="KW-0175">Coiled coil</keyword>
<evidence type="ECO:0000256" key="2">
    <source>
        <dbReference type="SAM" id="Phobius"/>
    </source>
</evidence>
<comment type="caution">
    <text evidence="3">The sequence shown here is derived from an EMBL/GenBank/DDBJ whole genome shotgun (WGS) entry which is preliminary data.</text>
</comment>
<sequence>MASNKRTIYLGLDYSDFTGGVTEVNRKMGLLDAEFKLAQEQAKNYGNETDLLGIKHDLLSQKLVLQKQKVDLAAKAYDEALASNKATQKEIDSLDKKLLQERTSLEKLNGQLQQSKDDMDNMNKSSETFGDTIRGVASSLGLNVSPEVEKLASKFDGVDKSVGNAIITIGAIAGSFISCSISAANFADDLLQLSSVTGITTDELQKMQYASDFLDVPMENTTGGITRLTRSMNNARNGNKELSESFKKLRVSIIDSHGQLKDANQVFYDTIDALGRVKNETERDALAMTLLGKSAKELNPLIEAGSKRLKELGVEAENMGTVMGEDSLEKLGKFKDTMDKLENTTDALKNSLGLALLPVLTSLFTAISNIPVPVLQTLVVLSSVIATIMMIVKAIKSLTDTGKSIKEFFTGFNAHTLKTTGIILGVVAALIALGTIIAVIAGKGNEINSAMASIGDNIGKVSGTINTAQTNTRNVANNAIGTDNFSGGYTWVNEGKPELVRFPRGTQIIDGESSEKLMGGNSYYISMEVKANEIKEVQDLINLVNGRRMAARRV</sequence>
<evidence type="ECO:0000256" key="1">
    <source>
        <dbReference type="SAM" id="Coils"/>
    </source>
</evidence>
<feature type="transmembrane region" description="Helical" evidence="2">
    <location>
        <begin position="374"/>
        <end position="395"/>
    </location>
</feature>
<keyword evidence="2" id="KW-0472">Membrane</keyword>
<dbReference type="EMBL" id="DPVV01000529">
    <property type="protein sequence ID" value="HCL03889.1"/>
    <property type="molecule type" value="Genomic_DNA"/>
</dbReference>
<feature type="coiled-coil region" evidence="1">
    <location>
        <begin position="77"/>
        <end position="125"/>
    </location>
</feature>
<gene>
    <name evidence="3" type="ORF">DHW61_16030</name>
</gene>
<keyword evidence="2" id="KW-1133">Transmembrane helix</keyword>
<accession>A0A3D2X9S2</accession>
<evidence type="ECO:0000313" key="3">
    <source>
        <dbReference type="EMBL" id="HCL03889.1"/>
    </source>
</evidence>
<organism evidence="3 4">
    <name type="scientific">Lachnoclostridium phytofermentans</name>
    <dbReference type="NCBI Taxonomy" id="66219"/>
    <lineage>
        <taxon>Bacteria</taxon>
        <taxon>Bacillati</taxon>
        <taxon>Bacillota</taxon>
        <taxon>Clostridia</taxon>
        <taxon>Lachnospirales</taxon>
        <taxon>Lachnospiraceae</taxon>
    </lineage>
</organism>
<dbReference type="Proteomes" id="UP000262969">
    <property type="component" value="Unassembled WGS sequence"/>
</dbReference>
<proteinExistence type="predicted"/>